<feature type="transmembrane region" description="Helical" evidence="1">
    <location>
        <begin position="99"/>
        <end position="119"/>
    </location>
</feature>
<evidence type="ECO:0000313" key="3">
    <source>
        <dbReference type="Proteomes" id="UP001500218"/>
    </source>
</evidence>
<reference evidence="3" key="1">
    <citation type="journal article" date="2019" name="Int. J. Syst. Evol. Microbiol.">
        <title>The Global Catalogue of Microorganisms (GCM) 10K type strain sequencing project: providing services to taxonomists for standard genome sequencing and annotation.</title>
        <authorList>
            <consortium name="The Broad Institute Genomics Platform"/>
            <consortium name="The Broad Institute Genome Sequencing Center for Infectious Disease"/>
            <person name="Wu L."/>
            <person name="Ma J."/>
        </authorList>
    </citation>
    <scope>NUCLEOTIDE SEQUENCE [LARGE SCALE GENOMIC DNA]</scope>
    <source>
        <strain evidence="3">JCM 13250</strain>
    </source>
</reference>
<dbReference type="EMBL" id="BAAALT010000076">
    <property type="protein sequence ID" value="GAA1804863.1"/>
    <property type="molecule type" value="Genomic_DNA"/>
</dbReference>
<keyword evidence="1" id="KW-0812">Transmembrane</keyword>
<name>A0ABP4Y5Y0_9ACTN</name>
<comment type="caution">
    <text evidence="2">The sequence shown here is derived from an EMBL/GenBank/DDBJ whole genome shotgun (WGS) entry which is preliminary data.</text>
</comment>
<accession>A0ABP4Y5Y0</accession>
<keyword evidence="1" id="KW-1133">Transmembrane helix</keyword>
<organism evidence="2 3">
    <name type="scientific">Luedemannella flava</name>
    <dbReference type="NCBI Taxonomy" id="349316"/>
    <lineage>
        <taxon>Bacteria</taxon>
        <taxon>Bacillati</taxon>
        <taxon>Actinomycetota</taxon>
        <taxon>Actinomycetes</taxon>
        <taxon>Micromonosporales</taxon>
        <taxon>Micromonosporaceae</taxon>
        <taxon>Luedemannella</taxon>
    </lineage>
</organism>
<protein>
    <submittedName>
        <fullName evidence="2">Uncharacterized protein</fullName>
    </submittedName>
</protein>
<gene>
    <name evidence="2" type="ORF">GCM10009682_28240</name>
</gene>
<proteinExistence type="predicted"/>
<evidence type="ECO:0000256" key="1">
    <source>
        <dbReference type="SAM" id="Phobius"/>
    </source>
</evidence>
<feature type="transmembrane region" description="Helical" evidence="1">
    <location>
        <begin position="75"/>
        <end position="93"/>
    </location>
</feature>
<sequence length="156" mass="16621">MRTGTKTAVLSLAGVFSGWCSSYRRGRSTSGRRGVFIGVYAAATAGPTIYLVVSDPAAIERRMKVGQATRPVQKVLIVLAFLLMPALMSFCALDHRSGWSPVPLVATLIGDALVTGGLVEQDRTHCFARNSHIRSAAVAAPSIVRMACASSSAWRR</sequence>
<keyword evidence="1" id="KW-0472">Membrane</keyword>
<evidence type="ECO:0000313" key="2">
    <source>
        <dbReference type="EMBL" id="GAA1804863.1"/>
    </source>
</evidence>
<dbReference type="Proteomes" id="UP001500218">
    <property type="component" value="Unassembled WGS sequence"/>
</dbReference>
<keyword evidence="3" id="KW-1185">Reference proteome</keyword>
<feature type="transmembrane region" description="Helical" evidence="1">
    <location>
        <begin position="36"/>
        <end position="54"/>
    </location>
</feature>